<dbReference type="SMART" id="SM00577">
    <property type="entry name" value="CPDc"/>
    <property type="match status" value="1"/>
</dbReference>
<evidence type="ECO:0000259" key="8">
    <source>
        <dbReference type="PROSITE" id="PS50172"/>
    </source>
</evidence>
<dbReference type="InterPro" id="IPR011947">
    <property type="entry name" value="FCP1_euk"/>
</dbReference>
<comment type="caution">
    <text evidence="10">The sequence shown here is derived from an EMBL/GenBank/DDBJ whole genome shotgun (WGS) entry which is preliminary data.</text>
</comment>
<sequence length="674" mass="76175">MDCTHEVQFNGLCALCGAILETNENTKTHINMSHNTMGLTVSRREAERLEQENAQRLLDDRKLSLILDLDQTVVHATWDPTVGDWMRDENNTNHPATKDIRKFTLPGSSLMYYIKLRPGLSEFLRQVSSIYELHIYTMGTRHYAEAVAREIDPEDKLFRGRILSRDESGSVTQKKIQRLFPCDTSMVVVLDDRSDVWSFSPNLIKIKPYEFFVGIGDINSPFAPKQVPDVPAQPPKSRNEAGKHTDKEGNGADSDKEGEAKDKKETNEKEKEEDDEDENKEDDEEETKDESKMLEEQEKIQEAMAKEQQQQRPLAQKQNELAPGQDQPLLVDNDKELYTMTTILTEVHDRFYKGLEAYNKRKAGNGVGTPVEKPDVKDLIPMMKKKVLDGIHIVFSGLIPQQQTLSDSMYWRLAESFGAVCLPDLTGNVTHVIAAKAGTDKVNRARRTNKIFIVTIDWLLDSTARWEKQDEKRYILPSLNPSGGDSGEVEVENPESTPFDDGAFDPDEHSIGEDVDWDEMDREVDDALNESGTDFGDTDSEALDSPSSSQNSFTRKARRKRNENTDGSESESGDETKSPLAKRRMTTAMRGRSQLSQVSTLNDNGDTDDNNSIPDSELDVPDLGDLDDEENRRMDYYDDEDDIGNQEEDEDDEDDDDDTSSLDDFAGALDDQID</sequence>
<reference evidence="10" key="1">
    <citation type="journal article" date="2022" name="IScience">
        <title>Evolution of zygomycete secretomes and the origins of terrestrial fungal ecologies.</title>
        <authorList>
            <person name="Chang Y."/>
            <person name="Wang Y."/>
            <person name="Mondo S."/>
            <person name="Ahrendt S."/>
            <person name="Andreopoulos W."/>
            <person name="Barry K."/>
            <person name="Beard J."/>
            <person name="Benny G.L."/>
            <person name="Blankenship S."/>
            <person name="Bonito G."/>
            <person name="Cuomo C."/>
            <person name="Desiro A."/>
            <person name="Gervers K.A."/>
            <person name="Hundley H."/>
            <person name="Kuo A."/>
            <person name="LaButti K."/>
            <person name="Lang B.F."/>
            <person name="Lipzen A."/>
            <person name="O'Donnell K."/>
            <person name="Pangilinan J."/>
            <person name="Reynolds N."/>
            <person name="Sandor L."/>
            <person name="Smith M.E."/>
            <person name="Tsang A."/>
            <person name="Grigoriev I.V."/>
            <person name="Stajich J.E."/>
            <person name="Spatafora J.W."/>
        </authorList>
    </citation>
    <scope>NUCLEOTIDE SEQUENCE</scope>
    <source>
        <strain evidence="10">RSA 2281</strain>
    </source>
</reference>
<dbReference type="SUPFAM" id="SSF52113">
    <property type="entry name" value="BRCT domain"/>
    <property type="match status" value="1"/>
</dbReference>
<evidence type="ECO:0000256" key="3">
    <source>
        <dbReference type="ARBA" id="ARBA00023242"/>
    </source>
</evidence>
<evidence type="ECO:0000313" key="10">
    <source>
        <dbReference type="EMBL" id="KAI9244833.1"/>
    </source>
</evidence>
<dbReference type="EMBL" id="JAIXMP010000056">
    <property type="protein sequence ID" value="KAI9244833.1"/>
    <property type="molecule type" value="Genomic_DNA"/>
</dbReference>
<dbReference type="Pfam" id="PF03031">
    <property type="entry name" value="NIF"/>
    <property type="match status" value="1"/>
</dbReference>
<evidence type="ECO:0000256" key="2">
    <source>
        <dbReference type="ARBA" id="ARBA00022801"/>
    </source>
</evidence>
<feature type="domain" description="FCP1 homology" evidence="9">
    <location>
        <begin position="58"/>
        <end position="233"/>
    </location>
</feature>
<dbReference type="InterPro" id="IPR039189">
    <property type="entry name" value="Fcp1"/>
</dbReference>
<dbReference type="EC" id="3.1.3.16" evidence="6"/>
<dbReference type="PROSITE" id="PS50969">
    <property type="entry name" value="FCP1"/>
    <property type="match status" value="1"/>
</dbReference>
<dbReference type="GO" id="GO:0008420">
    <property type="term" value="F:RNA polymerase II CTD heptapeptide repeat phosphatase activity"/>
    <property type="evidence" value="ECO:0007669"/>
    <property type="project" value="UniProtKB-UniRule"/>
</dbReference>
<keyword evidence="11" id="KW-1185">Reference proteome</keyword>
<reference evidence="10" key="2">
    <citation type="submission" date="2023-02" db="EMBL/GenBank/DDBJ databases">
        <authorList>
            <consortium name="DOE Joint Genome Institute"/>
            <person name="Mondo S.J."/>
            <person name="Chang Y."/>
            <person name="Wang Y."/>
            <person name="Ahrendt S."/>
            <person name="Andreopoulos W."/>
            <person name="Barry K."/>
            <person name="Beard J."/>
            <person name="Benny G.L."/>
            <person name="Blankenship S."/>
            <person name="Bonito G."/>
            <person name="Cuomo C."/>
            <person name="Desiro A."/>
            <person name="Gervers K.A."/>
            <person name="Hundley H."/>
            <person name="Kuo A."/>
            <person name="LaButti K."/>
            <person name="Lang B.F."/>
            <person name="Lipzen A."/>
            <person name="O'Donnell K."/>
            <person name="Pangilinan J."/>
            <person name="Reynolds N."/>
            <person name="Sandor L."/>
            <person name="Smith M.W."/>
            <person name="Tsang A."/>
            <person name="Grigoriev I.V."/>
            <person name="Stajich J.E."/>
            <person name="Spatafora J.W."/>
        </authorList>
    </citation>
    <scope>NUCLEOTIDE SEQUENCE</scope>
    <source>
        <strain evidence="10">RSA 2281</strain>
    </source>
</reference>
<evidence type="ECO:0000256" key="5">
    <source>
        <dbReference type="ARBA" id="ARBA00048336"/>
    </source>
</evidence>
<evidence type="ECO:0000256" key="4">
    <source>
        <dbReference type="ARBA" id="ARBA00047761"/>
    </source>
</evidence>
<comment type="subcellular location">
    <subcellularLocation>
        <location evidence="1 6">Nucleus</location>
    </subcellularLocation>
</comment>
<accession>A0AAD5P7H9</accession>
<organism evidence="10 11">
    <name type="scientific">Phascolomyces articulosus</name>
    <dbReference type="NCBI Taxonomy" id="60185"/>
    <lineage>
        <taxon>Eukaryota</taxon>
        <taxon>Fungi</taxon>
        <taxon>Fungi incertae sedis</taxon>
        <taxon>Mucoromycota</taxon>
        <taxon>Mucoromycotina</taxon>
        <taxon>Mucoromycetes</taxon>
        <taxon>Mucorales</taxon>
        <taxon>Lichtheimiaceae</taxon>
        <taxon>Phascolomyces</taxon>
    </lineage>
</organism>
<dbReference type="PROSITE" id="PS50172">
    <property type="entry name" value="BRCT"/>
    <property type="match status" value="1"/>
</dbReference>
<comment type="catalytic activity">
    <reaction evidence="4 6">
        <text>O-phospho-L-seryl-[protein] + H2O = L-seryl-[protein] + phosphate</text>
        <dbReference type="Rhea" id="RHEA:20629"/>
        <dbReference type="Rhea" id="RHEA-COMP:9863"/>
        <dbReference type="Rhea" id="RHEA-COMP:11604"/>
        <dbReference type="ChEBI" id="CHEBI:15377"/>
        <dbReference type="ChEBI" id="CHEBI:29999"/>
        <dbReference type="ChEBI" id="CHEBI:43474"/>
        <dbReference type="ChEBI" id="CHEBI:83421"/>
        <dbReference type="EC" id="3.1.3.16"/>
    </reaction>
</comment>
<name>A0AAD5P7H9_9FUNG</name>
<dbReference type="InterPro" id="IPR036412">
    <property type="entry name" value="HAD-like_sf"/>
</dbReference>
<dbReference type="CDD" id="cd17729">
    <property type="entry name" value="BRCT_CTDP1"/>
    <property type="match status" value="1"/>
</dbReference>
<evidence type="ECO:0000256" key="1">
    <source>
        <dbReference type="ARBA" id="ARBA00004123"/>
    </source>
</evidence>
<dbReference type="InterPro" id="IPR001357">
    <property type="entry name" value="BRCT_dom"/>
</dbReference>
<feature type="compositionally biased region" description="Acidic residues" evidence="7">
    <location>
        <begin position="637"/>
        <end position="661"/>
    </location>
</feature>
<dbReference type="Gene3D" id="3.40.50.1000">
    <property type="entry name" value="HAD superfamily/HAD-like"/>
    <property type="match status" value="1"/>
</dbReference>
<feature type="compositionally biased region" description="Polar residues" evidence="7">
    <location>
        <begin position="545"/>
        <end position="554"/>
    </location>
</feature>
<evidence type="ECO:0000256" key="7">
    <source>
        <dbReference type="SAM" id="MobiDB-lite"/>
    </source>
</evidence>
<feature type="compositionally biased region" description="Acidic residues" evidence="7">
    <location>
        <begin position="513"/>
        <end position="528"/>
    </location>
</feature>
<feature type="region of interest" description="Disordered" evidence="7">
    <location>
        <begin position="224"/>
        <end position="332"/>
    </location>
</feature>
<dbReference type="AlphaFoldDB" id="A0AAD5P7H9"/>
<dbReference type="Pfam" id="PF00533">
    <property type="entry name" value="BRCT"/>
    <property type="match status" value="1"/>
</dbReference>
<evidence type="ECO:0000256" key="6">
    <source>
        <dbReference type="RuleBase" id="RU366066"/>
    </source>
</evidence>
<feature type="domain" description="BRCT" evidence="8">
    <location>
        <begin position="383"/>
        <end position="476"/>
    </location>
</feature>
<dbReference type="PANTHER" id="PTHR23081:SF36">
    <property type="entry name" value="RNA POLYMERASE II SUBUNIT A C-TERMINAL DOMAIN PHOSPHATASE"/>
    <property type="match status" value="1"/>
</dbReference>
<feature type="compositionally biased region" description="Basic and acidic residues" evidence="7">
    <location>
        <begin position="289"/>
        <end position="305"/>
    </location>
</feature>
<feature type="compositionally biased region" description="Acidic residues" evidence="7">
    <location>
        <begin position="616"/>
        <end position="629"/>
    </location>
</feature>
<dbReference type="InterPro" id="IPR036420">
    <property type="entry name" value="BRCT_dom_sf"/>
</dbReference>
<comment type="function">
    <text evidence="6">This promotes the activity of RNA polymerase II.</text>
</comment>
<evidence type="ECO:0000313" key="11">
    <source>
        <dbReference type="Proteomes" id="UP001209540"/>
    </source>
</evidence>
<dbReference type="GO" id="GO:0005634">
    <property type="term" value="C:nucleus"/>
    <property type="evidence" value="ECO:0007669"/>
    <property type="project" value="UniProtKB-SubCell"/>
</dbReference>
<feature type="compositionally biased region" description="Polar residues" evidence="7">
    <location>
        <begin position="307"/>
        <end position="319"/>
    </location>
</feature>
<dbReference type="Gene3D" id="1.10.287.10">
    <property type="entry name" value="S15/NS1, RNA-binding"/>
    <property type="match status" value="1"/>
</dbReference>
<feature type="compositionally biased region" description="Basic and acidic residues" evidence="7">
    <location>
        <begin position="237"/>
        <end position="270"/>
    </location>
</feature>
<proteinExistence type="predicted"/>
<evidence type="ECO:0000259" key="9">
    <source>
        <dbReference type="PROSITE" id="PS50969"/>
    </source>
</evidence>
<dbReference type="SUPFAM" id="SSF56784">
    <property type="entry name" value="HAD-like"/>
    <property type="match status" value="1"/>
</dbReference>
<comment type="catalytic activity">
    <reaction evidence="5 6">
        <text>O-phospho-L-threonyl-[protein] + H2O = L-threonyl-[protein] + phosphate</text>
        <dbReference type="Rhea" id="RHEA:47004"/>
        <dbReference type="Rhea" id="RHEA-COMP:11060"/>
        <dbReference type="Rhea" id="RHEA-COMP:11605"/>
        <dbReference type="ChEBI" id="CHEBI:15377"/>
        <dbReference type="ChEBI" id="CHEBI:30013"/>
        <dbReference type="ChEBI" id="CHEBI:43474"/>
        <dbReference type="ChEBI" id="CHEBI:61977"/>
        <dbReference type="EC" id="3.1.3.16"/>
    </reaction>
</comment>
<dbReference type="SMART" id="SM00292">
    <property type="entry name" value="BRCT"/>
    <property type="match status" value="1"/>
</dbReference>
<dbReference type="Gene3D" id="3.40.50.10190">
    <property type="entry name" value="BRCT domain"/>
    <property type="match status" value="1"/>
</dbReference>
<dbReference type="InterPro" id="IPR004274">
    <property type="entry name" value="FCP1_dom"/>
</dbReference>
<protein>
    <recommendedName>
        <fullName evidence="6">RNA polymerase II subunit A C-terminal domain phosphatase</fullName>
        <ecNumber evidence="6">3.1.3.16</ecNumber>
    </recommendedName>
</protein>
<feature type="region of interest" description="Disordered" evidence="7">
    <location>
        <begin position="476"/>
        <end position="674"/>
    </location>
</feature>
<dbReference type="NCBIfam" id="TIGR02250">
    <property type="entry name" value="FCP1_euk"/>
    <property type="match status" value="1"/>
</dbReference>
<dbReference type="CDD" id="cd07521">
    <property type="entry name" value="HAD_FCP1-like"/>
    <property type="match status" value="1"/>
</dbReference>
<gene>
    <name evidence="10" type="ORF">BDA99DRAFT_528767</name>
</gene>
<keyword evidence="2 6" id="KW-0378">Hydrolase</keyword>
<keyword evidence="3 6" id="KW-0539">Nucleus</keyword>
<dbReference type="Proteomes" id="UP001209540">
    <property type="component" value="Unassembled WGS sequence"/>
</dbReference>
<dbReference type="InterPro" id="IPR023214">
    <property type="entry name" value="HAD_sf"/>
</dbReference>
<dbReference type="PANTHER" id="PTHR23081">
    <property type="entry name" value="RNA POLYMERASE II CTD PHOSPHATASE"/>
    <property type="match status" value="1"/>
</dbReference>
<feature type="compositionally biased region" description="Acidic residues" evidence="7">
    <location>
        <begin position="271"/>
        <end position="288"/>
    </location>
</feature>